<dbReference type="FunFam" id="2.40.70.10:FF:000068">
    <property type="entry name" value="Aspartic-type endopeptidase (OpsB)"/>
    <property type="match status" value="1"/>
</dbReference>
<sequence length="488" mass="50665">MRGSTVLTVATGLLSTAQAIHLVERDATPDLPRLDIHRKHVADPVAHDLRRRASSKTVQETLDNELTLYFANVSLGTPAQKLQLHIDTGSSDLWTNVAGSSYCKGRDDPCYGGTYSANSSSTYKYVSSEFNITYADGSGATGDYATDVLSIGGVTLQNLQFGIGYQSGSQEGILGIGYTSNEVQVNTYGGQTYPNVPELMATSGVIQSNAYSLWLDDLEANTGSILFGGVDTDKFHGTLQTLPIQPEQGVYAEFLITLTGVSLSNDGSSVSLDSGDTPVVVLLDSGSSLTYLPDDLTTVLYQQVGAQYSSEEQTAFVPCSLADNTSTIDFTFSSPVISVPMSEMVINAGATSQTTFKDGTPACIFGIAPAGQGGISVLGDTWIRSAYVVYDLANNEISLAQTNFNSTSSNILEIGTGANSVPQATGVTGAVSATATHTGGARIGGLPSTTGTSTGSSSAPTTKSAAVSIHVSYGVFAAVAAALFLVAV</sequence>
<feature type="chain" id="PRO_5012596835" description="Probable aspartic-type endopeptidase OPSB" evidence="16">
    <location>
        <begin position="20"/>
        <end position="488"/>
    </location>
</feature>
<keyword evidence="3" id="KW-1003">Cell membrane</keyword>
<organism evidence="18 19">
    <name type="scientific">Lasallia pustulata</name>
    <dbReference type="NCBI Taxonomy" id="136370"/>
    <lineage>
        <taxon>Eukaryota</taxon>
        <taxon>Fungi</taxon>
        <taxon>Dikarya</taxon>
        <taxon>Ascomycota</taxon>
        <taxon>Pezizomycotina</taxon>
        <taxon>Lecanoromycetes</taxon>
        <taxon>OSLEUM clade</taxon>
        <taxon>Umbilicariomycetidae</taxon>
        <taxon>Umbilicariales</taxon>
        <taxon>Umbilicariaceae</taxon>
        <taxon>Lasallia</taxon>
    </lineage>
</organism>
<dbReference type="InterPro" id="IPR021109">
    <property type="entry name" value="Peptidase_aspartic_dom_sf"/>
</dbReference>
<dbReference type="PROSITE" id="PS00141">
    <property type="entry name" value="ASP_PROTEASE"/>
    <property type="match status" value="1"/>
</dbReference>
<evidence type="ECO:0000256" key="6">
    <source>
        <dbReference type="ARBA" id="ARBA00022750"/>
    </source>
</evidence>
<feature type="region of interest" description="Disordered" evidence="14">
    <location>
        <begin position="438"/>
        <end position="459"/>
    </location>
</feature>
<keyword evidence="15" id="KW-0812">Transmembrane</keyword>
<feature type="signal peptide" evidence="16">
    <location>
        <begin position="1"/>
        <end position="19"/>
    </location>
</feature>
<feature type="transmembrane region" description="Helical" evidence="15">
    <location>
        <begin position="467"/>
        <end position="487"/>
    </location>
</feature>
<evidence type="ECO:0000256" key="15">
    <source>
        <dbReference type="SAM" id="Phobius"/>
    </source>
</evidence>
<dbReference type="PROSITE" id="PS51767">
    <property type="entry name" value="PEPTIDASE_A1"/>
    <property type="match status" value="1"/>
</dbReference>
<comment type="subcellular location">
    <subcellularLocation>
        <location evidence="1">Cell membrane</location>
    </subcellularLocation>
</comment>
<evidence type="ECO:0000256" key="7">
    <source>
        <dbReference type="ARBA" id="ARBA00022801"/>
    </source>
</evidence>
<dbReference type="GO" id="GO:0005886">
    <property type="term" value="C:plasma membrane"/>
    <property type="evidence" value="ECO:0007669"/>
    <property type="project" value="UniProtKB-SubCell"/>
</dbReference>
<keyword evidence="9" id="KW-0325">Glycoprotein</keyword>
<dbReference type="EMBL" id="FWEW01000801">
    <property type="protein sequence ID" value="SLM35729.1"/>
    <property type="molecule type" value="Genomic_DNA"/>
</dbReference>
<feature type="domain" description="Peptidase A1" evidence="17">
    <location>
        <begin position="69"/>
        <end position="400"/>
    </location>
</feature>
<proteinExistence type="inferred from homology"/>
<dbReference type="InterPro" id="IPR033876">
    <property type="entry name" value="SAP-like"/>
</dbReference>
<dbReference type="InterPro" id="IPR001461">
    <property type="entry name" value="Aspartic_peptidase_A1"/>
</dbReference>
<evidence type="ECO:0000256" key="13">
    <source>
        <dbReference type="RuleBase" id="RU000454"/>
    </source>
</evidence>
<dbReference type="GO" id="GO:0006508">
    <property type="term" value="P:proteolysis"/>
    <property type="evidence" value="ECO:0007669"/>
    <property type="project" value="UniProtKB-KW"/>
</dbReference>
<keyword evidence="15" id="KW-1133">Transmembrane helix</keyword>
<dbReference type="GO" id="GO:0004190">
    <property type="term" value="F:aspartic-type endopeptidase activity"/>
    <property type="evidence" value="ECO:0007669"/>
    <property type="project" value="UniProtKB-KW"/>
</dbReference>
<evidence type="ECO:0000256" key="12">
    <source>
        <dbReference type="PIRSR" id="PIRSR601461-1"/>
    </source>
</evidence>
<dbReference type="PRINTS" id="PR00792">
    <property type="entry name" value="PEPSIN"/>
</dbReference>
<evidence type="ECO:0000256" key="11">
    <source>
        <dbReference type="ARBA" id="ARBA00068059"/>
    </source>
</evidence>
<evidence type="ECO:0000313" key="19">
    <source>
        <dbReference type="Proteomes" id="UP000192927"/>
    </source>
</evidence>
<protein>
    <recommendedName>
        <fullName evidence="11">Probable aspartic-type endopeptidase OPSB</fullName>
    </recommendedName>
    <alternativeName>
        <fullName evidence="10">Probable aspartic-type endopeptidase opsB</fullName>
    </alternativeName>
</protein>
<evidence type="ECO:0000256" key="4">
    <source>
        <dbReference type="ARBA" id="ARBA00022670"/>
    </source>
</evidence>
<evidence type="ECO:0000256" key="5">
    <source>
        <dbReference type="ARBA" id="ARBA00022729"/>
    </source>
</evidence>
<evidence type="ECO:0000256" key="9">
    <source>
        <dbReference type="ARBA" id="ARBA00023180"/>
    </source>
</evidence>
<keyword evidence="6 13" id="KW-0064">Aspartyl protease</keyword>
<evidence type="ECO:0000256" key="8">
    <source>
        <dbReference type="ARBA" id="ARBA00023136"/>
    </source>
</evidence>
<keyword evidence="4 13" id="KW-0645">Protease</keyword>
<dbReference type="SUPFAM" id="SSF50630">
    <property type="entry name" value="Acid proteases"/>
    <property type="match status" value="1"/>
</dbReference>
<keyword evidence="5 16" id="KW-0732">Signal</keyword>
<dbReference type="CDD" id="cd05474">
    <property type="entry name" value="SAP_like"/>
    <property type="match status" value="1"/>
</dbReference>
<evidence type="ECO:0000256" key="1">
    <source>
        <dbReference type="ARBA" id="ARBA00004236"/>
    </source>
</evidence>
<evidence type="ECO:0000256" key="3">
    <source>
        <dbReference type="ARBA" id="ARBA00022475"/>
    </source>
</evidence>
<evidence type="ECO:0000313" key="18">
    <source>
        <dbReference type="EMBL" id="SLM35729.1"/>
    </source>
</evidence>
<evidence type="ECO:0000256" key="10">
    <source>
        <dbReference type="ARBA" id="ARBA00067536"/>
    </source>
</evidence>
<keyword evidence="8 15" id="KW-0472">Membrane</keyword>
<evidence type="ECO:0000259" key="17">
    <source>
        <dbReference type="PROSITE" id="PS51767"/>
    </source>
</evidence>
<dbReference type="PANTHER" id="PTHR47966:SF65">
    <property type="entry name" value="ASPARTIC-TYPE ENDOPEPTIDASE"/>
    <property type="match status" value="1"/>
</dbReference>
<dbReference type="AlphaFoldDB" id="A0A1W5CYJ5"/>
<keyword evidence="19" id="KW-1185">Reference proteome</keyword>
<dbReference type="FunFam" id="2.40.70.10:FF:000011">
    <property type="entry name" value="Aspartic protease"/>
    <property type="match status" value="1"/>
</dbReference>
<feature type="compositionally biased region" description="Low complexity" evidence="14">
    <location>
        <begin position="447"/>
        <end position="459"/>
    </location>
</feature>
<feature type="active site" evidence="12">
    <location>
        <position position="87"/>
    </location>
</feature>
<keyword evidence="7 13" id="KW-0378">Hydrolase</keyword>
<feature type="active site" evidence="12">
    <location>
        <position position="284"/>
    </location>
</feature>
<dbReference type="PANTHER" id="PTHR47966">
    <property type="entry name" value="BETA-SITE APP-CLEAVING ENZYME, ISOFORM A-RELATED"/>
    <property type="match status" value="1"/>
</dbReference>
<dbReference type="InterPro" id="IPR001969">
    <property type="entry name" value="Aspartic_peptidase_AS"/>
</dbReference>
<evidence type="ECO:0000256" key="14">
    <source>
        <dbReference type="SAM" id="MobiDB-lite"/>
    </source>
</evidence>
<dbReference type="InterPro" id="IPR033121">
    <property type="entry name" value="PEPTIDASE_A1"/>
</dbReference>
<accession>A0A1W5CYJ5</accession>
<dbReference type="Pfam" id="PF00026">
    <property type="entry name" value="Asp"/>
    <property type="match status" value="1"/>
</dbReference>
<dbReference type="Gene3D" id="2.40.70.10">
    <property type="entry name" value="Acid Proteases"/>
    <property type="match status" value="2"/>
</dbReference>
<evidence type="ECO:0000256" key="16">
    <source>
        <dbReference type="SAM" id="SignalP"/>
    </source>
</evidence>
<evidence type="ECO:0000256" key="2">
    <source>
        <dbReference type="ARBA" id="ARBA00007447"/>
    </source>
</evidence>
<name>A0A1W5CYJ5_9LECA</name>
<comment type="similarity">
    <text evidence="2 13">Belongs to the peptidase A1 family.</text>
</comment>
<reference evidence="19" key="1">
    <citation type="submission" date="2017-03" db="EMBL/GenBank/DDBJ databases">
        <authorList>
            <person name="Sharma R."/>
            <person name="Thines M."/>
        </authorList>
    </citation>
    <scope>NUCLEOTIDE SEQUENCE [LARGE SCALE GENOMIC DNA]</scope>
</reference>
<dbReference type="Proteomes" id="UP000192927">
    <property type="component" value="Unassembled WGS sequence"/>
</dbReference>